<dbReference type="PIRSF" id="PIRSF018968">
    <property type="entry name" value="ABC_permease_BceB"/>
    <property type="match status" value="1"/>
</dbReference>
<dbReference type="InterPro" id="IPR027022">
    <property type="entry name" value="ABC_permease_BceB-typ"/>
</dbReference>
<proteinExistence type="inferred from homology"/>
<dbReference type="PANTHER" id="PTHR46795:SF2">
    <property type="entry name" value="ABC TRANSPORTER, PERMEASE PROTEIN"/>
    <property type="match status" value="1"/>
</dbReference>
<evidence type="ECO:0000256" key="4">
    <source>
        <dbReference type="ARBA" id="ARBA00022989"/>
    </source>
</evidence>
<name>A0A1X7KCY4_9BACL</name>
<feature type="transmembrane region" description="Helical" evidence="6">
    <location>
        <begin position="20"/>
        <end position="40"/>
    </location>
</feature>
<feature type="domain" description="ABC3 transporter permease C-terminal" evidence="7">
    <location>
        <begin position="68"/>
        <end position="180"/>
    </location>
</feature>
<feature type="transmembrane region" description="Helical" evidence="6">
    <location>
        <begin position="290"/>
        <end position="312"/>
    </location>
</feature>
<dbReference type="InterPro" id="IPR052536">
    <property type="entry name" value="ABC-4_Integral_Memb_Prot"/>
</dbReference>
<protein>
    <submittedName>
        <fullName evidence="8">Putative ABC transport system permease protein</fullName>
    </submittedName>
</protein>
<keyword evidence="3 6" id="KW-0812">Transmembrane</keyword>
<dbReference type="GO" id="GO:0055085">
    <property type="term" value="P:transmembrane transport"/>
    <property type="evidence" value="ECO:0007669"/>
    <property type="project" value="UniProtKB-UniRule"/>
</dbReference>
<dbReference type="AlphaFoldDB" id="A0A1X7KCY4"/>
<feature type="transmembrane region" description="Helical" evidence="6">
    <location>
        <begin position="578"/>
        <end position="598"/>
    </location>
</feature>
<comment type="subcellular location">
    <subcellularLocation>
        <location evidence="1 6">Cell membrane</location>
        <topology evidence="1 6">Multi-pass membrane protein</topology>
    </subcellularLocation>
</comment>
<keyword evidence="4 6" id="KW-1133">Transmembrane helix</keyword>
<dbReference type="InterPro" id="IPR003838">
    <property type="entry name" value="ABC3_permease_C"/>
</dbReference>
<sequence>MTFRQFAFNNVIRNKRIYVAHFLSSAFSVMVFFVYALLLFHPDLQGELQSTSETMSKLAKMGMNISQYLIFIFSFFFCMYSVSAFLKTRKREFGILMVHGMSTKQLHRLVFVENLMIGLAAIAAGILTGLVFAKLTLLISAKVLYIQNGLPFYLPWKAVAVTTLAYAVMFFLVSLFTSKTVKVTELVELIRSEEKPKPEPKASLGLSVLGILLILAGYGTVFFFVLQRAFVLPLLVAGVGLTVLGTYFLFTQLSVYAIRWMRGKESLFLKKTNLLTISELAYRMRDNATMFFMTAIISAVAFTGIGTCVAIADPGLVEMETPYAYSYYSTSDNDKESQHIKIIQDRLTEAGFAYNMAYYVREFMDDGGMLIKLSDYNALAKALGKETENSLEAGKVMLVPVNYHERQIWREEANRPAQVELSMNGIAKTLSVQKASSLMLFPDMYKVYVVNDAMYDQIASTREEGASTSKMFHFVVPNWEKSLDVTNQILKEVPQNDAEGNYYLSPLVSYWLMSKQQNGILFILSSLVGIVFFTFAASFLYFRLYTDLSRDQQQFQLISKVGLTRKELKRIVSQQLRLMFFLPMAVAVIHSSVAFLALQQLVDYSVLLGSLIVIGAFLLIQVLYYSIVRSRYTKRLLVHFM</sequence>
<keyword evidence="6" id="KW-0813">Transport</keyword>
<dbReference type="OrthoDB" id="1937696at2"/>
<feature type="transmembrane region" description="Helical" evidence="6">
    <location>
        <begin position="153"/>
        <end position="176"/>
    </location>
</feature>
<feature type="transmembrane region" description="Helical" evidence="6">
    <location>
        <begin position="204"/>
        <end position="226"/>
    </location>
</feature>
<feature type="transmembrane region" description="Helical" evidence="6">
    <location>
        <begin position="604"/>
        <end position="627"/>
    </location>
</feature>
<feature type="transmembrane region" description="Helical" evidence="6">
    <location>
        <begin position="232"/>
        <end position="258"/>
    </location>
</feature>
<evidence type="ECO:0000256" key="3">
    <source>
        <dbReference type="ARBA" id="ARBA00022692"/>
    </source>
</evidence>
<feature type="transmembrane region" description="Helical" evidence="6">
    <location>
        <begin position="65"/>
        <end position="88"/>
    </location>
</feature>
<keyword evidence="2 6" id="KW-1003">Cell membrane</keyword>
<evidence type="ECO:0000259" key="7">
    <source>
        <dbReference type="Pfam" id="PF02687"/>
    </source>
</evidence>
<evidence type="ECO:0000256" key="1">
    <source>
        <dbReference type="ARBA" id="ARBA00004651"/>
    </source>
</evidence>
<dbReference type="Proteomes" id="UP000193834">
    <property type="component" value="Unassembled WGS sequence"/>
</dbReference>
<organism evidence="8 9">
    <name type="scientific">Paenibacillus aquistagni</name>
    <dbReference type="NCBI Taxonomy" id="1852522"/>
    <lineage>
        <taxon>Bacteria</taxon>
        <taxon>Bacillati</taxon>
        <taxon>Bacillota</taxon>
        <taxon>Bacilli</taxon>
        <taxon>Bacillales</taxon>
        <taxon>Paenibacillaceae</taxon>
        <taxon>Paenibacillus</taxon>
    </lineage>
</organism>
<comment type="similarity">
    <text evidence="6">Belongs to the ABC-4 integral membrane protein family.</text>
</comment>
<feature type="transmembrane region" description="Helical" evidence="6">
    <location>
        <begin position="520"/>
        <end position="542"/>
    </location>
</feature>
<evidence type="ECO:0000256" key="5">
    <source>
        <dbReference type="ARBA" id="ARBA00023136"/>
    </source>
</evidence>
<dbReference type="EMBL" id="FXAZ01000002">
    <property type="protein sequence ID" value="SMG39082.1"/>
    <property type="molecule type" value="Genomic_DNA"/>
</dbReference>
<dbReference type="Pfam" id="PF02687">
    <property type="entry name" value="FtsX"/>
    <property type="match status" value="1"/>
</dbReference>
<dbReference type="PANTHER" id="PTHR46795">
    <property type="entry name" value="ABC TRANSPORTER PERMEASE-RELATED-RELATED"/>
    <property type="match status" value="1"/>
</dbReference>
<gene>
    <name evidence="8" type="ORF">SAMN06295960_2356</name>
</gene>
<feature type="transmembrane region" description="Helical" evidence="6">
    <location>
        <begin position="109"/>
        <end position="133"/>
    </location>
</feature>
<reference evidence="8 9" key="1">
    <citation type="submission" date="2017-04" db="EMBL/GenBank/DDBJ databases">
        <authorList>
            <person name="Afonso C.L."/>
            <person name="Miller P.J."/>
            <person name="Scott M.A."/>
            <person name="Spackman E."/>
            <person name="Goraichik I."/>
            <person name="Dimitrov K.M."/>
            <person name="Suarez D.L."/>
            <person name="Swayne D.E."/>
        </authorList>
    </citation>
    <scope>NUCLEOTIDE SEQUENCE [LARGE SCALE GENOMIC DNA]</scope>
    <source>
        <strain evidence="8 9">11</strain>
    </source>
</reference>
<dbReference type="STRING" id="1852522.SAMN06295960_2356"/>
<keyword evidence="9" id="KW-1185">Reference proteome</keyword>
<accession>A0A1X7KCY4</accession>
<dbReference type="GO" id="GO:0005886">
    <property type="term" value="C:plasma membrane"/>
    <property type="evidence" value="ECO:0007669"/>
    <property type="project" value="UniProtKB-SubCell"/>
</dbReference>
<keyword evidence="5 6" id="KW-0472">Membrane</keyword>
<evidence type="ECO:0000256" key="2">
    <source>
        <dbReference type="ARBA" id="ARBA00022475"/>
    </source>
</evidence>
<evidence type="ECO:0000313" key="9">
    <source>
        <dbReference type="Proteomes" id="UP000193834"/>
    </source>
</evidence>
<evidence type="ECO:0000256" key="6">
    <source>
        <dbReference type="PIRNR" id="PIRNR018968"/>
    </source>
</evidence>
<dbReference type="RefSeq" id="WP_085494529.1">
    <property type="nucleotide sequence ID" value="NZ_FXAZ01000002.1"/>
</dbReference>
<evidence type="ECO:0000313" key="8">
    <source>
        <dbReference type="EMBL" id="SMG39082.1"/>
    </source>
</evidence>